<evidence type="ECO:0000256" key="1">
    <source>
        <dbReference type="SAM" id="Phobius"/>
    </source>
</evidence>
<sequence length="192" mass="21754">MSVLAEIVRNVLVIIILASFLELLLPAGTIRPFVRFAIGLFVLIAVLNPVLGYLFHDNDFQLNWWECKINEDIEESIVAGGRQINERILNQNQQMLKEKLEGQISAVILLVPGIEEVHTQAELRDSTIDRLKFNILLEETEGSEEAGEIEVFIDEEYSAEMKQQIERKINNVVSNMYGLGPERIEINFEGGG</sequence>
<keyword evidence="1" id="KW-0472">Membrane</keyword>
<organism evidence="2">
    <name type="scientific">hydrocarbon metagenome</name>
    <dbReference type="NCBI Taxonomy" id="938273"/>
    <lineage>
        <taxon>unclassified sequences</taxon>
        <taxon>metagenomes</taxon>
        <taxon>ecological metagenomes</taxon>
    </lineage>
</organism>
<dbReference type="EMBL" id="LNQE01001831">
    <property type="protein sequence ID" value="KUG05022.1"/>
    <property type="molecule type" value="Genomic_DNA"/>
</dbReference>
<reference evidence="2" key="1">
    <citation type="journal article" date="2015" name="Proc. Natl. Acad. Sci. U.S.A.">
        <title>Networks of energetic and metabolic interactions define dynamics in microbial communities.</title>
        <authorList>
            <person name="Embree M."/>
            <person name="Liu J.K."/>
            <person name="Al-Bassam M.M."/>
            <person name="Zengler K."/>
        </authorList>
    </citation>
    <scope>NUCLEOTIDE SEQUENCE</scope>
</reference>
<feature type="transmembrane region" description="Helical" evidence="1">
    <location>
        <begin position="7"/>
        <end position="27"/>
    </location>
</feature>
<dbReference type="InterPro" id="IPR014245">
    <property type="entry name" value="Spore_III_AF"/>
</dbReference>
<dbReference type="AlphaFoldDB" id="A0A0W8E8T3"/>
<protein>
    <submittedName>
        <fullName evidence="2">Stage iii sporulation protein af</fullName>
    </submittedName>
</protein>
<keyword evidence="1" id="KW-1133">Transmembrane helix</keyword>
<gene>
    <name evidence="2" type="ORF">ASZ90_017511</name>
</gene>
<name>A0A0W8E8T3_9ZZZZ</name>
<evidence type="ECO:0000313" key="2">
    <source>
        <dbReference type="EMBL" id="KUG05022.1"/>
    </source>
</evidence>
<feature type="transmembrane region" description="Helical" evidence="1">
    <location>
        <begin position="33"/>
        <end position="55"/>
    </location>
</feature>
<comment type="caution">
    <text evidence="2">The sequence shown here is derived from an EMBL/GenBank/DDBJ whole genome shotgun (WGS) entry which is preliminary data.</text>
</comment>
<accession>A0A0W8E8T3</accession>
<dbReference type="NCBIfam" id="TIGR02896">
    <property type="entry name" value="spore_III_AF"/>
    <property type="match status" value="1"/>
</dbReference>
<dbReference type="Pfam" id="PF09581">
    <property type="entry name" value="Spore_III_AF"/>
    <property type="match status" value="1"/>
</dbReference>
<proteinExistence type="predicted"/>
<keyword evidence="1" id="KW-0812">Transmembrane</keyword>